<dbReference type="InterPro" id="IPR046732">
    <property type="entry name" value="DUF6624"/>
</dbReference>
<keyword evidence="2" id="KW-1185">Reference proteome</keyword>
<dbReference type="PROSITE" id="PS51257">
    <property type="entry name" value="PROKAR_LIPOPROTEIN"/>
    <property type="match status" value="1"/>
</dbReference>
<comment type="caution">
    <text evidence="1">The sequence shown here is derived from an EMBL/GenBank/DDBJ whole genome shotgun (WGS) entry which is preliminary data.</text>
</comment>
<sequence>MIYPRILQVLFPFSFFIAIITISCNDTGKNKIKTESKTSANNDTQEWVILLTEGYHNLNKNRSTKAADKIFEATELMPKKNWENYLVSATVYAPNGENEKAFTAIEKAIEAGFNDPELLKSLPEFSSLHNNPRWDSLISKTNDRRVASQQSIQNPELLEELKNMWAQDQLALSEYEENIRSLDSTASAEDYRQLFEPVENRWEINKSKLDSIVKIHGWPGYELVGEYGAKIAWAIPQHYPDVFYKEKCLSLLKKAIEKEDADPNHYAELSDRIARETWQKQIYGASMGETAPYPIKNPSEVNKRRLQLGLVEPIEVYAVYHGVDYQTPTEEEAQAIVKESYQKAQADYEKFESFVTLKMADSANVYITKAIEAYGDISNKQLYRASIELSKMKNNRSNRISLKILKVLIWRKWEKRYHILTESGLNTLHDKQEWIEIKELLEMSKS</sequence>
<dbReference type="Pfam" id="PF20329">
    <property type="entry name" value="DUF6624"/>
    <property type="match status" value="1"/>
</dbReference>
<reference evidence="2" key="1">
    <citation type="journal article" date="2019" name="Int. J. Syst. Evol. Microbiol.">
        <title>The Global Catalogue of Microorganisms (GCM) 10K type strain sequencing project: providing services to taxonomists for standard genome sequencing and annotation.</title>
        <authorList>
            <consortium name="The Broad Institute Genomics Platform"/>
            <consortium name="The Broad Institute Genome Sequencing Center for Infectious Disease"/>
            <person name="Wu L."/>
            <person name="Ma J."/>
        </authorList>
    </citation>
    <scope>NUCLEOTIDE SEQUENCE [LARGE SCALE GENOMIC DNA]</scope>
    <source>
        <strain evidence="2">DT92</strain>
    </source>
</reference>
<gene>
    <name evidence="1" type="ORF">ACFSJT_08800</name>
</gene>
<protein>
    <submittedName>
        <fullName evidence="1">DUF6624 domain-containing protein</fullName>
    </submittedName>
</protein>
<organism evidence="1 2">
    <name type="scientific">Aquimarina celericrescens</name>
    <dbReference type="NCBI Taxonomy" id="1964542"/>
    <lineage>
        <taxon>Bacteria</taxon>
        <taxon>Pseudomonadati</taxon>
        <taxon>Bacteroidota</taxon>
        <taxon>Flavobacteriia</taxon>
        <taxon>Flavobacteriales</taxon>
        <taxon>Flavobacteriaceae</taxon>
        <taxon>Aquimarina</taxon>
    </lineage>
</organism>
<dbReference type="RefSeq" id="WP_378319884.1">
    <property type="nucleotide sequence ID" value="NZ_JBHUHY010000006.1"/>
</dbReference>
<dbReference type="EMBL" id="JBHUHY010000006">
    <property type="protein sequence ID" value="MFD2186888.1"/>
    <property type="molecule type" value="Genomic_DNA"/>
</dbReference>
<dbReference type="NCBIfam" id="NF047558">
    <property type="entry name" value="TPR_END_plus"/>
    <property type="match status" value="1"/>
</dbReference>
<evidence type="ECO:0000313" key="2">
    <source>
        <dbReference type="Proteomes" id="UP001597344"/>
    </source>
</evidence>
<proteinExistence type="predicted"/>
<evidence type="ECO:0000313" key="1">
    <source>
        <dbReference type="EMBL" id="MFD2186888.1"/>
    </source>
</evidence>
<accession>A0ABW5AV76</accession>
<dbReference type="Proteomes" id="UP001597344">
    <property type="component" value="Unassembled WGS sequence"/>
</dbReference>
<name>A0ABW5AV76_9FLAO</name>